<dbReference type="EC" id="5.3.1.9" evidence="7"/>
<dbReference type="GO" id="GO:0005829">
    <property type="term" value="C:cytosol"/>
    <property type="evidence" value="ECO:0007669"/>
    <property type="project" value="TreeGrafter"/>
</dbReference>
<dbReference type="PRINTS" id="PR00662">
    <property type="entry name" value="G6PISOMERASE"/>
</dbReference>
<dbReference type="InterPro" id="IPR035482">
    <property type="entry name" value="SIS_PGI_2"/>
</dbReference>
<dbReference type="AlphaFoldDB" id="A0A653A912"/>
<keyword evidence="7" id="KW-0963">Cytoplasm</keyword>
<keyword evidence="3 7" id="KW-0312">Gluconeogenesis</keyword>
<dbReference type="InterPro" id="IPR023096">
    <property type="entry name" value="G6P_Isomerase_C"/>
</dbReference>
<protein>
    <recommendedName>
        <fullName evidence="7">Glucose-6-phosphate isomerase</fullName>
        <shortName evidence="7">GPI</shortName>
        <ecNumber evidence="7">5.3.1.9</ecNumber>
    </recommendedName>
    <alternativeName>
        <fullName evidence="7">Phosphoglucose isomerase</fullName>
        <shortName evidence="7">PGI</shortName>
    </alternativeName>
    <alternativeName>
        <fullName evidence="7">Phosphohexose isomerase</fullName>
        <shortName evidence="7">PHI</shortName>
    </alternativeName>
</protein>
<dbReference type="InterPro" id="IPR018189">
    <property type="entry name" value="Phosphoglucose_isomerase_CS"/>
</dbReference>
<feature type="active site" evidence="7">
    <location>
        <position position="515"/>
    </location>
</feature>
<reference evidence="9" key="1">
    <citation type="submission" date="2018-07" db="EMBL/GenBank/DDBJ databases">
        <authorList>
            <consortium name="Genoscope - CEA"/>
            <person name="William W."/>
        </authorList>
    </citation>
    <scope>NUCLEOTIDE SEQUENCE</scope>
    <source>
        <strain evidence="9">IK1</strain>
    </source>
</reference>
<feature type="active site" evidence="7">
    <location>
        <position position="387"/>
    </location>
</feature>
<evidence type="ECO:0000256" key="3">
    <source>
        <dbReference type="ARBA" id="ARBA00022432"/>
    </source>
</evidence>
<dbReference type="EMBL" id="UPXX01000027">
    <property type="protein sequence ID" value="VBB44510.1"/>
    <property type="molecule type" value="Genomic_DNA"/>
</dbReference>
<dbReference type="GO" id="GO:0006094">
    <property type="term" value="P:gluconeogenesis"/>
    <property type="evidence" value="ECO:0007669"/>
    <property type="project" value="UniProtKB-UniRule"/>
</dbReference>
<feature type="active site" description="Proton donor" evidence="7">
    <location>
        <position position="356"/>
    </location>
</feature>
<dbReference type="NCBIfam" id="NF001211">
    <property type="entry name" value="PRK00179.1"/>
    <property type="match status" value="1"/>
</dbReference>
<evidence type="ECO:0000256" key="8">
    <source>
        <dbReference type="RuleBase" id="RU000612"/>
    </source>
</evidence>
<dbReference type="GO" id="GO:0006096">
    <property type="term" value="P:glycolytic process"/>
    <property type="evidence" value="ECO:0007669"/>
    <property type="project" value="UniProtKB-UniRule"/>
</dbReference>
<comment type="function">
    <text evidence="7">Catalyzes the reversible isomerization of glucose-6-phosphate to fructose-6-phosphate.</text>
</comment>
<evidence type="ECO:0000313" key="9">
    <source>
        <dbReference type="EMBL" id="VBB44510.1"/>
    </source>
</evidence>
<keyword evidence="5 7" id="KW-0413">Isomerase</keyword>
<dbReference type="Gene3D" id="3.40.50.10490">
    <property type="entry name" value="Glucose-6-phosphate isomerase like protein, domain 1"/>
    <property type="match status" value="2"/>
</dbReference>
<comment type="pathway">
    <text evidence="1 7 8">Carbohydrate degradation; glycolysis; D-glyceraldehyde 3-phosphate and glycerone phosphate from D-glucose: step 2/4.</text>
</comment>
<dbReference type="InterPro" id="IPR035476">
    <property type="entry name" value="SIS_PGI_1"/>
</dbReference>
<dbReference type="UniPathway" id="UPA00138"/>
<dbReference type="CDD" id="cd05015">
    <property type="entry name" value="SIS_PGI_1"/>
    <property type="match status" value="1"/>
</dbReference>
<dbReference type="InterPro" id="IPR001672">
    <property type="entry name" value="G6P_Isomerase"/>
</dbReference>
<dbReference type="PROSITE" id="PS00174">
    <property type="entry name" value="P_GLUCOSE_ISOMERASE_2"/>
    <property type="match status" value="1"/>
</dbReference>
<dbReference type="GO" id="GO:0051156">
    <property type="term" value="P:glucose 6-phosphate metabolic process"/>
    <property type="evidence" value="ECO:0007669"/>
    <property type="project" value="TreeGrafter"/>
</dbReference>
<comment type="catalytic activity">
    <reaction evidence="6 7 8">
        <text>alpha-D-glucose 6-phosphate = beta-D-fructose 6-phosphate</text>
        <dbReference type="Rhea" id="RHEA:11816"/>
        <dbReference type="ChEBI" id="CHEBI:57634"/>
        <dbReference type="ChEBI" id="CHEBI:58225"/>
        <dbReference type="EC" id="5.3.1.9"/>
    </reaction>
</comment>
<dbReference type="HAMAP" id="MF_00473">
    <property type="entry name" value="G6P_isomerase"/>
    <property type="match status" value="1"/>
</dbReference>
<evidence type="ECO:0000256" key="5">
    <source>
        <dbReference type="ARBA" id="ARBA00023235"/>
    </source>
</evidence>
<evidence type="ECO:0000256" key="7">
    <source>
        <dbReference type="HAMAP-Rule" id="MF_00473"/>
    </source>
</evidence>
<dbReference type="UniPathway" id="UPA00109">
    <property type="reaction ID" value="UER00181"/>
</dbReference>
<comment type="pathway">
    <text evidence="7">Carbohydrate biosynthesis; gluconeogenesis.</text>
</comment>
<evidence type="ECO:0000256" key="2">
    <source>
        <dbReference type="ARBA" id="ARBA00006604"/>
    </source>
</evidence>
<dbReference type="GO" id="GO:0097367">
    <property type="term" value="F:carbohydrate derivative binding"/>
    <property type="evidence" value="ECO:0007669"/>
    <property type="project" value="InterPro"/>
</dbReference>
<dbReference type="GO" id="GO:0048029">
    <property type="term" value="F:monosaccharide binding"/>
    <property type="evidence" value="ECO:0007669"/>
    <property type="project" value="TreeGrafter"/>
</dbReference>
<comment type="similarity">
    <text evidence="2 7 8">Belongs to the GPI family.</text>
</comment>
<dbReference type="Pfam" id="PF00342">
    <property type="entry name" value="PGI"/>
    <property type="match status" value="1"/>
</dbReference>
<dbReference type="PANTHER" id="PTHR11469">
    <property type="entry name" value="GLUCOSE-6-PHOSPHATE ISOMERASE"/>
    <property type="match status" value="1"/>
</dbReference>
<sequence>MLPKIDPTRTDAWRKLARHFELVEPLHMRDLFKQDPRRFENFSIRFDDILVDYSKNRITEETLALLFELAEEVRLKEAVASLFSGERINETENRPVLHMALRNRLDQPVRVDGRDVMPEVDAVLRKMARFSEAVRGGAWSGYTGRRMTDIVNIGIGGSDLGPLMVTECLRPYAQRGLNVHFVSNVDGTHLVETLRGLDPETTLFMIASKTFTTQETMTNAYSARAWFLEKAGDPGHVARHFVALSTHAEKVRAFGIDPENMFVFWDWVGGRYSLWSAIGLSIACSVGFDRFRELLDGAYAMDRHFQETAFAENIPVILALLGVWYNNFFGAETHAILPYDQYMHRFPAYFQQGDMESNGKSVDRSGRPVGWQTGPIIWGEPGTNGQHAFYQLIHQGTKLVPADFLAPAVSHNPIGEHHAILLSNFFAQTEALMNGKTREEAATELRREGKPEAEVEALSAYKAFEGNRPTNSILFRQLTPRVLGSLIAMYEHKIFVQGVIWNIFSFDQWGVELGKQLAKKILPELEGGDSIHSHDASTNGLINAFKKMRNSRPA</sequence>
<proteinExistence type="inferred from homology"/>
<dbReference type="GO" id="GO:0004347">
    <property type="term" value="F:glucose-6-phosphate isomerase activity"/>
    <property type="evidence" value="ECO:0007669"/>
    <property type="project" value="UniProtKB-UniRule"/>
</dbReference>
<dbReference type="PANTHER" id="PTHR11469:SF1">
    <property type="entry name" value="GLUCOSE-6-PHOSPHATE ISOMERASE"/>
    <property type="match status" value="1"/>
</dbReference>
<dbReference type="InterPro" id="IPR046348">
    <property type="entry name" value="SIS_dom_sf"/>
</dbReference>
<organism evidence="9">
    <name type="scientific">Uncultured Desulfatiglans sp</name>
    <dbReference type="NCBI Taxonomy" id="1748965"/>
    <lineage>
        <taxon>Bacteria</taxon>
        <taxon>Pseudomonadati</taxon>
        <taxon>Thermodesulfobacteriota</taxon>
        <taxon>Desulfobacteria</taxon>
        <taxon>Desulfatiglandales</taxon>
        <taxon>Desulfatiglandaceae</taxon>
        <taxon>Desulfatiglans</taxon>
        <taxon>environmental samples</taxon>
    </lineage>
</organism>
<name>A0A653A912_UNCDX</name>
<evidence type="ECO:0000256" key="4">
    <source>
        <dbReference type="ARBA" id="ARBA00023152"/>
    </source>
</evidence>
<evidence type="ECO:0000256" key="1">
    <source>
        <dbReference type="ARBA" id="ARBA00004926"/>
    </source>
</evidence>
<dbReference type="CDD" id="cd05016">
    <property type="entry name" value="SIS_PGI_2"/>
    <property type="match status" value="1"/>
</dbReference>
<accession>A0A653A912</accession>
<dbReference type="PROSITE" id="PS51463">
    <property type="entry name" value="P_GLUCOSE_ISOMERASE_3"/>
    <property type="match status" value="1"/>
</dbReference>
<evidence type="ECO:0000256" key="6">
    <source>
        <dbReference type="ARBA" id="ARBA00029321"/>
    </source>
</evidence>
<dbReference type="Gene3D" id="1.10.1390.10">
    <property type="match status" value="1"/>
</dbReference>
<dbReference type="SUPFAM" id="SSF53697">
    <property type="entry name" value="SIS domain"/>
    <property type="match status" value="1"/>
</dbReference>
<comment type="subcellular location">
    <subcellularLocation>
        <location evidence="7">Cytoplasm</location>
    </subcellularLocation>
</comment>
<dbReference type="FunFam" id="1.10.1390.10:FF:000001">
    <property type="entry name" value="Glucose-6-phosphate isomerase"/>
    <property type="match status" value="1"/>
</dbReference>
<gene>
    <name evidence="7 9" type="primary">pgi</name>
    <name evidence="9" type="ORF">TRIP_B330614</name>
</gene>
<keyword evidence="4 7" id="KW-0324">Glycolysis</keyword>
<dbReference type="FunFam" id="3.40.50.10490:FF:000004">
    <property type="entry name" value="Glucose-6-phosphate isomerase"/>
    <property type="match status" value="1"/>
</dbReference>
<dbReference type="PROSITE" id="PS00765">
    <property type="entry name" value="P_GLUCOSE_ISOMERASE_1"/>
    <property type="match status" value="1"/>
</dbReference>